<feature type="domain" description="Helicase ATP-binding" evidence="7">
    <location>
        <begin position="128"/>
        <end position="294"/>
    </location>
</feature>
<dbReference type="Gene3D" id="3.40.50.10810">
    <property type="entry name" value="Tandem AAA-ATPase domain"/>
    <property type="match status" value="1"/>
</dbReference>
<evidence type="ECO:0000256" key="1">
    <source>
        <dbReference type="ARBA" id="ARBA00022723"/>
    </source>
</evidence>
<gene>
    <name evidence="9" type="ORF">GCG54_00002423</name>
</gene>
<dbReference type="Pfam" id="PF00271">
    <property type="entry name" value="Helicase_C"/>
    <property type="match status" value="1"/>
</dbReference>
<dbReference type="InterPro" id="IPR001650">
    <property type="entry name" value="Helicase_C-like"/>
</dbReference>
<feature type="domain" description="Helicase C-terminal" evidence="8">
    <location>
        <begin position="516"/>
        <end position="683"/>
    </location>
</feature>
<proteinExistence type="predicted"/>
<dbReference type="PANTHER" id="PTHR45626">
    <property type="entry name" value="TRANSCRIPTION TERMINATION FACTOR 2-RELATED"/>
    <property type="match status" value="1"/>
</dbReference>
<evidence type="ECO:0000256" key="5">
    <source>
        <dbReference type="ARBA" id="ARBA00022833"/>
    </source>
</evidence>
<dbReference type="SMART" id="SM00490">
    <property type="entry name" value="HELICc"/>
    <property type="match status" value="1"/>
</dbReference>
<dbReference type="GO" id="GO:0005634">
    <property type="term" value="C:nucleus"/>
    <property type="evidence" value="ECO:0007669"/>
    <property type="project" value="TreeGrafter"/>
</dbReference>
<evidence type="ECO:0000256" key="4">
    <source>
        <dbReference type="ARBA" id="ARBA00022801"/>
    </source>
</evidence>
<organism evidence="9 10">
    <name type="scientific">Colletotrichum gloeosporioides</name>
    <name type="common">Anthracnose fungus</name>
    <name type="synonym">Glomerella cingulata</name>
    <dbReference type="NCBI Taxonomy" id="474922"/>
    <lineage>
        <taxon>Eukaryota</taxon>
        <taxon>Fungi</taxon>
        <taxon>Dikarya</taxon>
        <taxon>Ascomycota</taxon>
        <taxon>Pezizomycotina</taxon>
        <taxon>Sordariomycetes</taxon>
        <taxon>Hypocreomycetidae</taxon>
        <taxon>Glomerellales</taxon>
        <taxon>Glomerellaceae</taxon>
        <taxon>Colletotrichum</taxon>
        <taxon>Colletotrichum gloeosporioides species complex</taxon>
    </lineage>
</organism>
<dbReference type="InterPro" id="IPR017907">
    <property type="entry name" value="Znf_RING_CS"/>
</dbReference>
<dbReference type="SMART" id="SM00487">
    <property type="entry name" value="DEXDc"/>
    <property type="match status" value="1"/>
</dbReference>
<dbReference type="Pfam" id="PF00176">
    <property type="entry name" value="SNF2-rel_dom"/>
    <property type="match status" value="1"/>
</dbReference>
<dbReference type="InterPro" id="IPR014001">
    <property type="entry name" value="Helicase_ATP-bd"/>
</dbReference>
<dbReference type="InterPro" id="IPR000330">
    <property type="entry name" value="SNF2_N"/>
</dbReference>
<dbReference type="GO" id="GO:0008094">
    <property type="term" value="F:ATP-dependent activity, acting on DNA"/>
    <property type="evidence" value="ECO:0007669"/>
    <property type="project" value="TreeGrafter"/>
</dbReference>
<dbReference type="InterPro" id="IPR027417">
    <property type="entry name" value="P-loop_NTPase"/>
</dbReference>
<keyword evidence="1" id="KW-0479">Metal-binding</keyword>
<keyword evidence="6" id="KW-0067">ATP-binding</keyword>
<keyword evidence="4" id="KW-0378">Hydrolase</keyword>
<dbReference type="SUPFAM" id="SSF52540">
    <property type="entry name" value="P-loop containing nucleoside triphosphate hydrolases"/>
    <property type="match status" value="2"/>
</dbReference>
<dbReference type="PROSITE" id="PS00518">
    <property type="entry name" value="ZF_RING_1"/>
    <property type="match status" value="1"/>
</dbReference>
<evidence type="ECO:0000259" key="8">
    <source>
        <dbReference type="PROSITE" id="PS51194"/>
    </source>
</evidence>
<evidence type="ECO:0000259" key="7">
    <source>
        <dbReference type="PROSITE" id="PS51192"/>
    </source>
</evidence>
<dbReference type="GO" id="GO:0006281">
    <property type="term" value="P:DNA repair"/>
    <property type="evidence" value="ECO:0007669"/>
    <property type="project" value="TreeGrafter"/>
</dbReference>
<evidence type="ECO:0000313" key="9">
    <source>
        <dbReference type="EMBL" id="KAF3800390.1"/>
    </source>
</evidence>
<dbReference type="Proteomes" id="UP000613401">
    <property type="component" value="Unassembled WGS sequence"/>
</dbReference>
<accession>A0A8H4FFV2</accession>
<sequence>MHRMLWKKRCQRTSMFPKRSPEFLTPSLIREFFANNWRMNESKVNYCRESIYQRPVPRKVLSTLRINTVLDTKELPLTLYPALRRGHFPQILACGVTSTWGKIHRTDTTCSTTDVIGSYQHIITGSKSDTAQQVKGGIIADEMGLGKSLTMLSAIAGSFDRAAKHAMWNKKDSIRDEIHAGATLIVVPSPWNLTFYKYHGHKRKESPQELLQSHIVFSTYATIAAEASQTSSPLAAIHWFRIVLDEAHDIRNRTTQQFQALIRLRAEHRWCLTGTPIQNSLEDLGSLMTFLRVPVFENAATFRRFISIQCNSSSRQSFEALKTLLSTVCLRRTRDVINLPKSIHHQRVLELSDMEREQYNCIIRDSRQMIQMAVSMRGRMKHNTAVLQSLLRLRLFCNNGRSDFMQAASNKGMPTDPYELLTYLQQTDNAICVYCHRNIYSIHEKHKLESDGGIQVQGCTHLVCSGCVPKHCAAKLRCISCSTQGQEDAVNDLTTPTQQRITTQLGSDADTVYPTKLRALLQDLQHDFRSYDHYDKKSIVFSSWKKTLDLAKNLLASNGINSYLIHGSLPIPERTRILKEFHSLGGANVLLMTLGTGGVGDTRLNLANATRIYLLEPQWNPSIELQAIGRAFRLGQEQQIMVIRYIMKETIEDTREEIAIGRRRLFTETTAVFLGKSRGYIRK</sequence>
<keyword evidence="10" id="KW-1185">Reference proteome</keyword>
<reference evidence="9" key="1">
    <citation type="journal article" date="2020" name="Phytopathology">
        <title>Genome sequence and comparative analysis of Colletotrichum gloeosporioides isolated from Liriodendron leaves.</title>
        <authorList>
            <person name="Fu F.F."/>
            <person name="Hao Z."/>
            <person name="Wang P."/>
            <person name="Lu Y."/>
            <person name="Xue L.J."/>
            <person name="Wei G."/>
            <person name="Tian Y."/>
            <person name="Baishi H."/>
            <person name="Xu H."/>
            <person name="Shi J."/>
            <person name="Cheng T."/>
            <person name="Wang G."/>
            <person name="Yi Y."/>
            <person name="Chen J."/>
        </authorList>
    </citation>
    <scope>NUCLEOTIDE SEQUENCE</scope>
    <source>
        <strain evidence="9">Lc1</strain>
    </source>
</reference>
<dbReference type="CDD" id="cd18793">
    <property type="entry name" value="SF2_C_SNF"/>
    <property type="match status" value="1"/>
</dbReference>
<comment type="caution">
    <text evidence="9">The sequence shown here is derived from an EMBL/GenBank/DDBJ whole genome shotgun (WGS) entry which is preliminary data.</text>
</comment>
<evidence type="ECO:0000256" key="2">
    <source>
        <dbReference type="ARBA" id="ARBA00022741"/>
    </source>
</evidence>
<dbReference type="GO" id="GO:0016787">
    <property type="term" value="F:hydrolase activity"/>
    <property type="evidence" value="ECO:0007669"/>
    <property type="project" value="UniProtKB-KW"/>
</dbReference>
<dbReference type="GeneID" id="69009585"/>
<reference evidence="9" key="2">
    <citation type="submission" date="2020-03" db="EMBL/GenBank/DDBJ databases">
        <authorList>
            <person name="Fu F.-F."/>
            <person name="Chen J."/>
        </authorList>
    </citation>
    <scope>NUCLEOTIDE SEQUENCE</scope>
    <source>
        <strain evidence="9">Lc1</strain>
    </source>
</reference>
<name>A0A8H4FFV2_COLGL</name>
<dbReference type="PROSITE" id="PS51192">
    <property type="entry name" value="HELICASE_ATP_BIND_1"/>
    <property type="match status" value="1"/>
</dbReference>
<dbReference type="PROSITE" id="PS51194">
    <property type="entry name" value="HELICASE_CTER"/>
    <property type="match status" value="1"/>
</dbReference>
<evidence type="ECO:0000313" key="10">
    <source>
        <dbReference type="Proteomes" id="UP000613401"/>
    </source>
</evidence>
<evidence type="ECO:0000256" key="3">
    <source>
        <dbReference type="ARBA" id="ARBA00022771"/>
    </source>
</evidence>
<dbReference type="RefSeq" id="XP_045259550.1">
    <property type="nucleotide sequence ID" value="XM_045402515.1"/>
</dbReference>
<dbReference type="PANTHER" id="PTHR45626:SF52">
    <property type="entry name" value="SINGLE-STRANDED DNA-DEPENDENT ATPASE (EUROFUNG)"/>
    <property type="match status" value="1"/>
</dbReference>
<dbReference type="InterPro" id="IPR038718">
    <property type="entry name" value="SNF2-like_sf"/>
</dbReference>
<dbReference type="InterPro" id="IPR049730">
    <property type="entry name" value="SNF2/RAD54-like_C"/>
</dbReference>
<keyword evidence="5" id="KW-0862">Zinc</keyword>
<dbReference type="Gene3D" id="3.40.50.300">
    <property type="entry name" value="P-loop containing nucleotide triphosphate hydrolases"/>
    <property type="match status" value="1"/>
</dbReference>
<evidence type="ECO:0000256" key="6">
    <source>
        <dbReference type="ARBA" id="ARBA00022840"/>
    </source>
</evidence>
<dbReference type="GO" id="GO:0008270">
    <property type="term" value="F:zinc ion binding"/>
    <property type="evidence" value="ECO:0007669"/>
    <property type="project" value="UniProtKB-KW"/>
</dbReference>
<dbReference type="InterPro" id="IPR050628">
    <property type="entry name" value="SNF2_RAD54_helicase_TF"/>
</dbReference>
<dbReference type="GO" id="GO:0005524">
    <property type="term" value="F:ATP binding"/>
    <property type="evidence" value="ECO:0007669"/>
    <property type="project" value="UniProtKB-KW"/>
</dbReference>
<dbReference type="AlphaFoldDB" id="A0A8H4FFV2"/>
<dbReference type="CDD" id="cd18008">
    <property type="entry name" value="DEXDc_SHPRH-like"/>
    <property type="match status" value="1"/>
</dbReference>
<protein>
    <submittedName>
        <fullName evidence="9">Regulator of chromatin subfamily A member 3-like 1</fullName>
    </submittedName>
</protein>
<keyword evidence="2" id="KW-0547">Nucleotide-binding</keyword>
<keyword evidence="3" id="KW-0863">Zinc-finger</keyword>
<dbReference type="EMBL" id="WVTB01000076">
    <property type="protein sequence ID" value="KAF3800390.1"/>
    <property type="molecule type" value="Genomic_DNA"/>
</dbReference>